<reference evidence="2" key="2">
    <citation type="submission" date="2025-08" db="UniProtKB">
        <authorList>
            <consortium name="RefSeq"/>
        </authorList>
    </citation>
    <scope>IDENTIFICATION</scope>
    <source>
        <tissue evidence="2">Leaf</tissue>
    </source>
</reference>
<proteinExistence type="predicted"/>
<name>A0AC58SSV0_TOBAC</name>
<organism evidence="1 2">
    <name type="scientific">Nicotiana tabacum</name>
    <name type="common">Common tobacco</name>
    <dbReference type="NCBI Taxonomy" id="4097"/>
    <lineage>
        <taxon>Eukaryota</taxon>
        <taxon>Viridiplantae</taxon>
        <taxon>Streptophyta</taxon>
        <taxon>Embryophyta</taxon>
        <taxon>Tracheophyta</taxon>
        <taxon>Spermatophyta</taxon>
        <taxon>Magnoliopsida</taxon>
        <taxon>eudicotyledons</taxon>
        <taxon>Gunneridae</taxon>
        <taxon>Pentapetalae</taxon>
        <taxon>asterids</taxon>
        <taxon>lamiids</taxon>
        <taxon>Solanales</taxon>
        <taxon>Solanaceae</taxon>
        <taxon>Nicotianoideae</taxon>
        <taxon>Nicotianeae</taxon>
        <taxon>Nicotiana</taxon>
    </lineage>
</organism>
<accession>A0AC58SSV0</accession>
<gene>
    <name evidence="2" type="primary">LOC107778436</name>
</gene>
<sequence length="156" mass="17123">MGKVTSTHIEICPTSQTPVCQQRQQNTMNPLFHTGPSAATQDLPTESLDGSNVRSVLERQQFSFSGLNLFQARMTSSALPQQMTAQHSLAPLQPSQQVVGHQTPNLRTPYSMSQSQGLTQQCTWDRWEALKRRSSPVGVAQATGFAGRQQARIVAT</sequence>
<keyword evidence="1" id="KW-1185">Reference proteome</keyword>
<evidence type="ECO:0000313" key="2">
    <source>
        <dbReference type="RefSeq" id="XP_075088030.1"/>
    </source>
</evidence>
<evidence type="ECO:0000313" key="1">
    <source>
        <dbReference type="Proteomes" id="UP000790787"/>
    </source>
</evidence>
<dbReference type="RefSeq" id="XP_075088030.1">
    <property type="nucleotide sequence ID" value="XM_075231929.1"/>
</dbReference>
<protein>
    <submittedName>
        <fullName evidence="2">Uncharacterized protein LOC107778436</fullName>
    </submittedName>
</protein>
<reference evidence="1" key="1">
    <citation type="journal article" date="2014" name="Nat. Commun.">
        <title>The tobacco genome sequence and its comparison with those of tomato and potato.</title>
        <authorList>
            <person name="Sierro N."/>
            <person name="Battey J.N."/>
            <person name="Ouadi S."/>
            <person name="Bakaher N."/>
            <person name="Bovet L."/>
            <person name="Willig A."/>
            <person name="Goepfert S."/>
            <person name="Peitsch M.C."/>
            <person name="Ivanov N.V."/>
        </authorList>
    </citation>
    <scope>NUCLEOTIDE SEQUENCE [LARGE SCALE GENOMIC DNA]</scope>
</reference>
<dbReference type="Proteomes" id="UP000790787">
    <property type="component" value="Chromosome 15"/>
</dbReference>